<dbReference type="InterPro" id="IPR044730">
    <property type="entry name" value="RNase_H-like_dom_plant"/>
</dbReference>
<sequence>RGLILAWECGCKEVICETDYLDAYLLITQDQNLSNSDLSDLLYKIHDVLKWNWSVIVTLIQRTANSAADHMARRATSLQHYYSEWLLL</sequence>
<keyword evidence="3" id="KW-1185">Reference proteome</keyword>
<protein>
    <recommendedName>
        <fullName evidence="1">RNase H type-1 domain-containing protein</fullName>
    </recommendedName>
</protein>
<dbReference type="EMBL" id="JASCZI010062135">
    <property type="protein sequence ID" value="MED6140124.1"/>
    <property type="molecule type" value="Genomic_DNA"/>
</dbReference>
<accession>A0ABU6SUL6</accession>
<dbReference type="Pfam" id="PF13456">
    <property type="entry name" value="RVT_3"/>
    <property type="match status" value="1"/>
</dbReference>
<feature type="domain" description="RNase H type-1" evidence="1">
    <location>
        <begin position="1"/>
        <end position="75"/>
    </location>
</feature>
<feature type="non-terminal residue" evidence="2">
    <location>
        <position position="1"/>
    </location>
</feature>
<proteinExistence type="predicted"/>
<name>A0ABU6SUL6_9FABA</name>
<organism evidence="2 3">
    <name type="scientific">Stylosanthes scabra</name>
    <dbReference type="NCBI Taxonomy" id="79078"/>
    <lineage>
        <taxon>Eukaryota</taxon>
        <taxon>Viridiplantae</taxon>
        <taxon>Streptophyta</taxon>
        <taxon>Embryophyta</taxon>
        <taxon>Tracheophyta</taxon>
        <taxon>Spermatophyta</taxon>
        <taxon>Magnoliopsida</taxon>
        <taxon>eudicotyledons</taxon>
        <taxon>Gunneridae</taxon>
        <taxon>Pentapetalae</taxon>
        <taxon>rosids</taxon>
        <taxon>fabids</taxon>
        <taxon>Fabales</taxon>
        <taxon>Fabaceae</taxon>
        <taxon>Papilionoideae</taxon>
        <taxon>50 kb inversion clade</taxon>
        <taxon>dalbergioids sensu lato</taxon>
        <taxon>Dalbergieae</taxon>
        <taxon>Pterocarpus clade</taxon>
        <taxon>Stylosanthes</taxon>
    </lineage>
</organism>
<comment type="caution">
    <text evidence="2">The sequence shown here is derived from an EMBL/GenBank/DDBJ whole genome shotgun (WGS) entry which is preliminary data.</text>
</comment>
<dbReference type="CDD" id="cd06222">
    <property type="entry name" value="RNase_H_like"/>
    <property type="match status" value="1"/>
</dbReference>
<dbReference type="Proteomes" id="UP001341840">
    <property type="component" value="Unassembled WGS sequence"/>
</dbReference>
<dbReference type="PANTHER" id="PTHR47723">
    <property type="entry name" value="OS05G0353850 PROTEIN"/>
    <property type="match status" value="1"/>
</dbReference>
<evidence type="ECO:0000313" key="2">
    <source>
        <dbReference type="EMBL" id="MED6140124.1"/>
    </source>
</evidence>
<dbReference type="PANTHER" id="PTHR47723:SF19">
    <property type="entry name" value="POLYNUCLEOTIDYL TRANSFERASE, RIBONUCLEASE H-LIKE SUPERFAMILY PROTEIN"/>
    <property type="match status" value="1"/>
</dbReference>
<evidence type="ECO:0000259" key="1">
    <source>
        <dbReference type="Pfam" id="PF13456"/>
    </source>
</evidence>
<dbReference type="Gene3D" id="3.30.420.10">
    <property type="entry name" value="Ribonuclease H-like superfamily/Ribonuclease H"/>
    <property type="match status" value="1"/>
</dbReference>
<dbReference type="InterPro" id="IPR002156">
    <property type="entry name" value="RNaseH_domain"/>
</dbReference>
<gene>
    <name evidence="2" type="ORF">PIB30_090114</name>
</gene>
<evidence type="ECO:0000313" key="3">
    <source>
        <dbReference type="Proteomes" id="UP001341840"/>
    </source>
</evidence>
<dbReference type="InterPro" id="IPR053151">
    <property type="entry name" value="RNase_H-like"/>
</dbReference>
<reference evidence="2 3" key="1">
    <citation type="journal article" date="2023" name="Plants (Basel)">
        <title>Bridging the Gap: Combining Genomics and Transcriptomics Approaches to Understand Stylosanthes scabra, an Orphan Legume from the Brazilian Caatinga.</title>
        <authorList>
            <person name="Ferreira-Neto J.R.C."/>
            <person name="da Silva M.D."/>
            <person name="Binneck E."/>
            <person name="de Melo N.F."/>
            <person name="da Silva R.H."/>
            <person name="de Melo A.L.T.M."/>
            <person name="Pandolfi V."/>
            <person name="Bustamante F.O."/>
            <person name="Brasileiro-Vidal A.C."/>
            <person name="Benko-Iseppon A.M."/>
        </authorList>
    </citation>
    <scope>NUCLEOTIDE SEQUENCE [LARGE SCALE GENOMIC DNA]</scope>
    <source>
        <tissue evidence="2">Leaves</tissue>
    </source>
</reference>
<dbReference type="InterPro" id="IPR036397">
    <property type="entry name" value="RNaseH_sf"/>
</dbReference>